<reference evidence="2 3" key="1">
    <citation type="journal article" date="2013" name="Curr. Biol.">
        <title>The Genome of the Foraminiferan Reticulomyxa filosa.</title>
        <authorList>
            <person name="Glockner G."/>
            <person name="Hulsmann N."/>
            <person name="Schleicher M."/>
            <person name="Noegel A.A."/>
            <person name="Eichinger L."/>
            <person name="Gallinger C."/>
            <person name="Pawlowski J."/>
            <person name="Sierra R."/>
            <person name="Euteneuer U."/>
            <person name="Pillet L."/>
            <person name="Moustafa A."/>
            <person name="Platzer M."/>
            <person name="Groth M."/>
            <person name="Szafranski K."/>
            <person name="Schliwa M."/>
        </authorList>
    </citation>
    <scope>NUCLEOTIDE SEQUENCE [LARGE SCALE GENOMIC DNA]</scope>
</reference>
<gene>
    <name evidence="2" type="ORF">RFI_21401</name>
</gene>
<dbReference type="GO" id="GO:0012506">
    <property type="term" value="C:vesicle membrane"/>
    <property type="evidence" value="ECO:0007669"/>
    <property type="project" value="TreeGrafter"/>
</dbReference>
<organism evidence="2 3">
    <name type="scientific">Reticulomyxa filosa</name>
    <dbReference type="NCBI Taxonomy" id="46433"/>
    <lineage>
        <taxon>Eukaryota</taxon>
        <taxon>Sar</taxon>
        <taxon>Rhizaria</taxon>
        <taxon>Retaria</taxon>
        <taxon>Foraminifera</taxon>
        <taxon>Monothalamids</taxon>
        <taxon>Reticulomyxidae</taxon>
        <taxon>Reticulomyxa</taxon>
    </lineage>
</organism>
<dbReference type="EMBL" id="ASPP01018668">
    <property type="protein sequence ID" value="ETO15959.1"/>
    <property type="molecule type" value="Genomic_DNA"/>
</dbReference>
<dbReference type="OrthoDB" id="37886at2759"/>
<name>X6MQ50_RETFI</name>
<dbReference type="Proteomes" id="UP000023152">
    <property type="component" value="Unassembled WGS sequence"/>
</dbReference>
<dbReference type="PANTHER" id="PTHR10502:SF102">
    <property type="entry name" value="ANNEXIN B11"/>
    <property type="match status" value="1"/>
</dbReference>
<dbReference type="AlphaFoldDB" id="X6MQ50"/>
<dbReference type="GO" id="GO:0005737">
    <property type="term" value="C:cytoplasm"/>
    <property type="evidence" value="ECO:0007669"/>
    <property type="project" value="TreeGrafter"/>
</dbReference>
<comment type="caution">
    <text evidence="2">The sequence shown here is derived from an EMBL/GenBank/DDBJ whole genome shotgun (WGS) entry which is preliminary data.</text>
</comment>
<evidence type="ECO:0000313" key="3">
    <source>
        <dbReference type="Proteomes" id="UP000023152"/>
    </source>
</evidence>
<evidence type="ECO:0000313" key="2">
    <source>
        <dbReference type="EMBL" id="ETO15959.1"/>
    </source>
</evidence>
<protein>
    <submittedName>
        <fullName evidence="2">Uncharacterized protein</fullName>
    </submittedName>
</protein>
<accession>X6MQ50</accession>
<keyword evidence="3" id="KW-1185">Reference proteome</keyword>
<evidence type="ECO:0000256" key="1">
    <source>
        <dbReference type="ARBA" id="ARBA00007831"/>
    </source>
</evidence>
<dbReference type="GO" id="GO:0005544">
    <property type="term" value="F:calcium-dependent phospholipid binding"/>
    <property type="evidence" value="ECO:0007669"/>
    <property type="project" value="InterPro"/>
</dbReference>
<dbReference type="PANTHER" id="PTHR10502">
    <property type="entry name" value="ANNEXIN"/>
    <property type="match status" value="1"/>
</dbReference>
<dbReference type="GO" id="GO:0005886">
    <property type="term" value="C:plasma membrane"/>
    <property type="evidence" value="ECO:0007669"/>
    <property type="project" value="TreeGrafter"/>
</dbReference>
<proteinExistence type="inferred from homology"/>
<dbReference type="InterPro" id="IPR037104">
    <property type="entry name" value="Annexin_sf"/>
</dbReference>
<dbReference type="GO" id="GO:0001786">
    <property type="term" value="F:phosphatidylserine binding"/>
    <property type="evidence" value="ECO:0007669"/>
    <property type="project" value="TreeGrafter"/>
</dbReference>
<comment type="similarity">
    <text evidence="1">Belongs to the annexin family.</text>
</comment>
<dbReference type="SUPFAM" id="SSF47874">
    <property type="entry name" value="Annexin"/>
    <property type="match status" value="1"/>
</dbReference>
<sequence>MRFAFKEMYDKDVIETILQNVKRSDDEYHRFVENALRGAREEEDPDMVDEKGVSNDNEALRNAFADPKKVDMSIIIDIFSTRSWGHLDRVLVEFNKLSALNAKATIEKRIGGRVGNAIQIIIDVAQQRHVYWAQTVNTFIFMSQINQNKKHR</sequence>
<dbReference type="Gene3D" id="1.10.220.10">
    <property type="entry name" value="Annexin"/>
    <property type="match status" value="1"/>
</dbReference>
<dbReference type="GO" id="GO:0005509">
    <property type="term" value="F:calcium ion binding"/>
    <property type="evidence" value="ECO:0007669"/>
    <property type="project" value="InterPro"/>
</dbReference>
<dbReference type="GO" id="GO:0005634">
    <property type="term" value="C:nucleus"/>
    <property type="evidence" value="ECO:0007669"/>
    <property type="project" value="TreeGrafter"/>
</dbReference>